<comment type="similarity">
    <text evidence="1">Belongs to the GppA/Ppx family.</text>
</comment>
<evidence type="ECO:0000313" key="3">
    <source>
        <dbReference type="EMBL" id="AZA16593.1"/>
    </source>
</evidence>
<organism evidence="3">
    <name type="scientific">Lactobacillus delbrueckii subsp. lactis</name>
    <dbReference type="NCBI Taxonomy" id="29397"/>
    <lineage>
        <taxon>Bacteria</taxon>
        <taxon>Bacillati</taxon>
        <taxon>Bacillota</taxon>
        <taxon>Bacilli</taxon>
        <taxon>Lactobacillales</taxon>
        <taxon>Lactobacillaceae</taxon>
        <taxon>Lactobacillus</taxon>
    </lineage>
</organism>
<dbReference type="EMBL" id="CP031023">
    <property type="protein sequence ID" value="AZA16593.1"/>
    <property type="molecule type" value="Genomic_DNA"/>
</dbReference>
<feature type="domain" description="Ppx/GppA phosphatase C-terminal" evidence="2">
    <location>
        <begin position="316"/>
        <end position="472"/>
    </location>
</feature>
<evidence type="ECO:0000256" key="1">
    <source>
        <dbReference type="ARBA" id="ARBA00007125"/>
    </source>
</evidence>
<evidence type="ECO:0000313" key="4">
    <source>
        <dbReference type="EMBL" id="MCD5563759.1"/>
    </source>
</evidence>
<dbReference type="Gene3D" id="3.30.420.40">
    <property type="match status" value="1"/>
</dbReference>
<sequence>MSKRQFGLIYISSYQARLFIVDLKKLAIIEQLSSAQFVQGGKKFEVYENELPRLTDALIGFKRKIAEYGIDNYKVYGNRQLLDKISARYLADQIKVRTGLEIEWLNGAQIAYYKIIAGMALPQFSELADDEFTYLLSMGSAMLNLTLFKGQHYLSTWNFALGPEEIEEMAAMTRDTPSDPIDIIGDYISRKLVSFKTIEKPTGKARIIIQHVSGRGEQSLRPQEKDRVIDLKQFAGVYSDFREAPDQYLMEKYELDTDSLARMKPTIVLINQLVKIIKPHTMTLTQSSAITGLMIQEAARLKYRPDEYSTIVLTATKNIARRYESGGQHINLSNKFALHIFDRLAHAGMVDRRDRQLLEIAARLHDIGNFVNFHNHYEHAAYIVGANQIIGLSDRENEMLLSILKHQDITNLNADEREYRHLDPALQVRVAKLAAILRLANSLDASRKQKISKIVVSIKDEKMLITVTSKRDLTLERWVFEKNVNLAEAVFGMKIAMKQKRGK</sequence>
<dbReference type="OrthoDB" id="9814545at2"/>
<proteinExistence type="inferred from homology"/>
<dbReference type="AlphaFoldDB" id="A0A061CA71"/>
<dbReference type="GO" id="GO:0016462">
    <property type="term" value="F:pyrophosphatase activity"/>
    <property type="evidence" value="ECO:0007669"/>
    <property type="project" value="TreeGrafter"/>
</dbReference>
<name>A0A061CA71_LACDL</name>
<protein>
    <submittedName>
        <fullName evidence="3">HD domain-containing protein</fullName>
    </submittedName>
</protein>
<reference evidence="3" key="1">
    <citation type="submission" date="2018-07" db="EMBL/GenBank/DDBJ databases">
        <authorList>
            <person name="Somerville V."/>
        </authorList>
    </citation>
    <scope>NUCLEOTIDE SEQUENCE</scope>
    <source>
        <strain evidence="3">NWC_2_2</strain>
    </source>
</reference>
<dbReference type="Gene3D" id="1.10.3210.10">
    <property type="entry name" value="Hypothetical protein af1432"/>
    <property type="match status" value="1"/>
</dbReference>
<dbReference type="PANTHER" id="PTHR30005:SF0">
    <property type="entry name" value="RETROGRADE REGULATION PROTEIN 2"/>
    <property type="match status" value="1"/>
</dbReference>
<dbReference type="PANTHER" id="PTHR30005">
    <property type="entry name" value="EXOPOLYPHOSPHATASE"/>
    <property type="match status" value="1"/>
</dbReference>
<dbReference type="InterPro" id="IPR050273">
    <property type="entry name" value="GppA/Ppx_hydrolase"/>
</dbReference>
<accession>A0A061CA71</accession>
<dbReference type="SUPFAM" id="SSF109604">
    <property type="entry name" value="HD-domain/PDEase-like"/>
    <property type="match status" value="1"/>
</dbReference>
<dbReference type="RefSeq" id="WP_003617134.1">
    <property type="nucleotide sequence ID" value="NZ_BJLK01000002.1"/>
</dbReference>
<reference evidence="4 5" key="2">
    <citation type="submission" date="2021-12" db="EMBL/GenBank/DDBJ databases">
        <title>Antimicrobial susceptibility of Lactobacillus delbrueckii subsp. lactis obtained from milk products and other habitats.</title>
        <authorList>
            <person name="Shani N."/>
        </authorList>
    </citation>
    <scope>NUCLEOTIDE SEQUENCE [LARGE SCALE GENOMIC DNA]</scope>
    <source>
        <strain evidence="4 5">FAM 21755</strain>
    </source>
</reference>
<dbReference type="Proteomes" id="UP001200334">
    <property type="component" value="Unassembled WGS sequence"/>
</dbReference>
<dbReference type="Gene3D" id="3.30.420.150">
    <property type="entry name" value="Exopolyphosphatase. Domain 2"/>
    <property type="match status" value="1"/>
</dbReference>
<evidence type="ECO:0000259" key="2">
    <source>
        <dbReference type="Pfam" id="PF21447"/>
    </source>
</evidence>
<dbReference type="InterPro" id="IPR048950">
    <property type="entry name" value="Ppx_GppA_C"/>
</dbReference>
<dbReference type="Pfam" id="PF21447">
    <property type="entry name" value="Ppx-GppA_III"/>
    <property type="match status" value="1"/>
</dbReference>
<evidence type="ECO:0000313" key="5">
    <source>
        <dbReference type="Proteomes" id="UP001200334"/>
    </source>
</evidence>
<dbReference type="EMBL" id="JAJNUY010000026">
    <property type="protein sequence ID" value="MCD5563759.1"/>
    <property type="molecule type" value="Genomic_DNA"/>
</dbReference>
<gene>
    <name evidence="3" type="ORF">DQL93_08900</name>
    <name evidence="4" type="ORF">LOB85_06510</name>
</gene>